<dbReference type="GO" id="GO:0003676">
    <property type="term" value="F:nucleic acid binding"/>
    <property type="evidence" value="ECO:0007669"/>
    <property type="project" value="InterPro"/>
</dbReference>
<dbReference type="EMBL" id="BAABME010014041">
    <property type="protein sequence ID" value="GAA0186790.1"/>
    <property type="molecule type" value="Genomic_DNA"/>
</dbReference>
<dbReference type="Gene3D" id="3.30.420.10">
    <property type="entry name" value="Ribonuclease H-like superfamily/Ribonuclease H"/>
    <property type="match status" value="1"/>
</dbReference>
<dbReference type="InterPro" id="IPR036397">
    <property type="entry name" value="RNaseH_sf"/>
</dbReference>
<evidence type="ECO:0000313" key="2">
    <source>
        <dbReference type="EMBL" id="GAA0186790.1"/>
    </source>
</evidence>
<protein>
    <recommendedName>
        <fullName evidence="1">Integrase catalytic domain-containing protein</fullName>
    </recommendedName>
</protein>
<dbReference type="PANTHER" id="PTHR48475:SF2">
    <property type="entry name" value="RIBONUCLEASE H"/>
    <property type="match status" value="1"/>
</dbReference>
<evidence type="ECO:0000313" key="3">
    <source>
        <dbReference type="Proteomes" id="UP001454036"/>
    </source>
</evidence>
<gene>
    <name evidence="2" type="ORF">LIER_34078</name>
</gene>
<dbReference type="AlphaFoldDB" id="A0AAV3S0X6"/>
<accession>A0AAV3S0X6</accession>
<dbReference type="PROSITE" id="PS50994">
    <property type="entry name" value="INTEGRASE"/>
    <property type="match status" value="1"/>
</dbReference>
<name>A0AAV3S0X6_LITER</name>
<dbReference type="PANTHER" id="PTHR48475">
    <property type="entry name" value="RIBONUCLEASE H"/>
    <property type="match status" value="1"/>
</dbReference>
<dbReference type="InterPro" id="IPR001584">
    <property type="entry name" value="Integrase_cat-core"/>
</dbReference>
<keyword evidence="3" id="KW-1185">Reference proteome</keyword>
<dbReference type="GO" id="GO:0015074">
    <property type="term" value="P:DNA integration"/>
    <property type="evidence" value="ECO:0007669"/>
    <property type="project" value="InterPro"/>
</dbReference>
<dbReference type="SUPFAM" id="SSF53098">
    <property type="entry name" value="Ribonuclease H-like"/>
    <property type="match status" value="1"/>
</dbReference>
<comment type="caution">
    <text evidence="2">The sequence shown here is derived from an EMBL/GenBank/DDBJ whole genome shotgun (WGS) entry which is preliminary data.</text>
</comment>
<dbReference type="Proteomes" id="UP001454036">
    <property type="component" value="Unassembled WGS sequence"/>
</dbReference>
<sequence length="155" mass="17894">MYEDELYKKNHGMVRYSAMFPKMISLIYLQKSTKDGVGVTLEDDHSRLKSHFESKELAKFCEKYNTEHRSSSVYHPQFNGQVEVMNHILFKGIKKNMIQSGSKKSAWIDELPVILWSLRIIPSHARGETHFSLVYGSEAVLLTEVGLTYLLPNRV</sequence>
<organism evidence="2 3">
    <name type="scientific">Lithospermum erythrorhizon</name>
    <name type="common">Purple gromwell</name>
    <name type="synonym">Lithospermum officinale var. erythrorhizon</name>
    <dbReference type="NCBI Taxonomy" id="34254"/>
    <lineage>
        <taxon>Eukaryota</taxon>
        <taxon>Viridiplantae</taxon>
        <taxon>Streptophyta</taxon>
        <taxon>Embryophyta</taxon>
        <taxon>Tracheophyta</taxon>
        <taxon>Spermatophyta</taxon>
        <taxon>Magnoliopsida</taxon>
        <taxon>eudicotyledons</taxon>
        <taxon>Gunneridae</taxon>
        <taxon>Pentapetalae</taxon>
        <taxon>asterids</taxon>
        <taxon>lamiids</taxon>
        <taxon>Boraginales</taxon>
        <taxon>Boraginaceae</taxon>
        <taxon>Boraginoideae</taxon>
        <taxon>Lithospermeae</taxon>
        <taxon>Lithospermum</taxon>
    </lineage>
</organism>
<evidence type="ECO:0000259" key="1">
    <source>
        <dbReference type="PROSITE" id="PS50994"/>
    </source>
</evidence>
<reference evidence="2 3" key="1">
    <citation type="submission" date="2024-01" db="EMBL/GenBank/DDBJ databases">
        <title>The complete chloroplast genome sequence of Lithospermum erythrorhizon: insights into the phylogenetic relationship among Boraginaceae species and the maternal lineages of purple gromwells.</title>
        <authorList>
            <person name="Okada T."/>
            <person name="Watanabe K."/>
        </authorList>
    </citation>
    <scope>NUCLEOTIDE SEQUENCE [LARGE SCALE GENOMIC DNA]</scope>
</reference>
<dbReference type="InterPro" id="IPR012337">
    <property type="entry name" value="RNaseH-like_sf"/>
</dbReference>
<feature type="domain" description="Integrase catalytic" evidence="1">
    <location>
        <begin position="1"/>
        <end position="138"/>
    </location>
</feature>
<proteinExistence type="predicted"/>